<protein>
    <submittedName>
        <fullName evidence="1">Uncharacterized protein</fullName>
    </submittedName>
</protein>
<dbReference type="AlphaFoldDB" id="A0A173UGM6"/>
<organism evidence="1 2">
    <name type="scientific">Roseburia inulinivorans</name>
    <dbReference type="NCBI Taxonomy" id="360807"/>
    <lineage>
        <taxon>Bacteria</taxon>
        <taxon>Bacillati</taxon>
        <taxon>Bacillota</taxon>
        <taxon>Clostridia</taxon>
        <taxon>Lachnospirales</taxon>
        <taxon>Lachnospiraceae</taxon>
        <taxon>Roseburia</taxon>
    </lineage>
</organism>
<dbReference type="EMBL" id="CYXX01000015">
    <property type="protein sequence ID" value="CUN14152.1"/>
    <property type="molecule type" value="Genomic_DNA"/>
</dbReference>
<dbReference type="RefSeq" id="WP_055169635.1">
    <property type="nucleotide sequence ID" value="NZ_CYXX01000015.1"/>
</dbReference>
<evidence type="ECO:0000313" key="2">
    <source>
        <dbReference type="Proteomes" id="UP000095453"/>
    </source>
</evidence>
<gene>
    <name evidence="1" type="ORF">ERS852444_02068</name>
</gene>
<name>A0A173UGM6_9FIRM</name>
<evidence type="ECO:0000313" key="1">
    <source>
        <dbReference type="EMBL" id="CUN14152.1"/>
    </source>
</evidence>
<reference evidence="1 2" key="1">
    <citation type="submission" date="2015-09" db="EMBL/GenBank/DDBJ databases">
        <authorList>
            <consortium name="Pathogen Informatics"/>
        </authorList>
    </citation>
    <scope>NUCLEOTIDE SEQUENCE [LARGE SCALE GENOMIC DNA]</scope>
    <source>
        <strain evidence="1 2">2789STDY5608887</strain>
    </source>
</reference>
<sequence length="76" mass="8830">MEELYVNINELVQDLLIPARVEKKINKEAFEKFYNILVELENKVKGEEYIPRKIAGLLYFISTSLSAEATNLKLLK</sequence>
<proteinExistence type="predicted"/>
<accession>A0A173UGM6</accession>
<dbReference type="Proteomes" id="UP000095453">
    <property type="component" value="Unassembled WGS sequence"/>
</dbReference>